<evidence type="ECO:0000313" key="11">
    <source>
        <dbReference type="Proteomes" id="UP000237846"/>
    </source>
</evidence>
<feature type="active site" description="Nucleophile" evidence="6">
    <location>
        <position position="256"/>
    </location>
</feature>
<keyword evidence="8" id="KW-0732">Signal</keyword>
<dbReference type="OrthoDB" id="9810670at2"/>
<dbReference type="PANTHER" id="PTHR30582">
    <property type="entry name" value="L,D-TRANSPEPTIDASE"/>
    <property type="match status" value="1"/>
</dbReference>
<dbReference type="GO" id="GO:0018104">
    <property type="term" value="P:peptidoglycan-protein cross-linking"/>
    <property type="evidence" value="ECO:0007669"/>
    <property type="project" value="TreeGrafter"/>
</dbReference>
<name>A0A2T0Q989_9ACTN</name>
<dbReference type="GO" id="GO:0071555">
    <property type="term" value="P:cell wall organization"/>
    <property type="evidence" value="ECO:0007669"/>
    <property type="project" value="UniProtKB-UniRule"/>
</dbReference>
<keyword evidence="5 6" id="KW-0961">Cell wall biogenesis/degradation</keyword>
<dbReference type="SUPFAM" id="SSF141523">
    <property type="entry name" value="L,D-transpeptidase catalytic domain-like"/>
    <property type="match status" value="1"/>
</dbReference>
<accession>A0A2T0Q989</accession>
<feature type="region of interest" description="Disordered" evidence="7">
    <location>
        <begin position="36"/>
        <end position="94"/>
    </location>
</feature>
<evidence type="ECO:0000313" key="10">
    <source>
        <dbReference type="EMBL" id="PRY00415.1"/>
    </source>
</evidence>
<dbReference type="GO" id="GO:0008360">
    <property type="term" value="P:regulation of cell shape"/>
    <property type="evidence" value="ECO:0007669"/>
    <property type="project" value="UniProtKB-UniRule"/>
</dbReference>
<feature type="compositionally biased region" description="Low complexity" evidence="7">
    <location>
        <begin position="36"/>
        <end position="77"/>
    </location>
</feature>
<evidence type="ECO:0000259" key="9">
    <source>
        <dbReference type="PROSITE" id="PS52029"/>
    </source>
</evidence>
<dbReference type="PROSITE" id="PS52029">
    <property type="entry name" value="LD_TPASE"/>
    <property type="match status" value="1"/>
</dbReference>
<reference evidence="10 11" key="1">
    <citation type="submission" date="2018-03" db="EMBL/GenBank/DDBJ databases">
        <title>Genomic Encyclopedia of Archaeal and Bacterial Type Strains, Phase II (KMG-II): from individual species to whole genera.</title>
        <authorList>
            <person name="Goeker M."/>
        </authorList>
    </citation>
    <scope>NUCLEOTIDE SEQUENCE [LARGE SCALE GENOMIC DNA]</scope>
    <source>
        <strain evidence="10 11">DSM 45601</strain>
    </source>
</reference>
<feature type="domain" description="L,D-TPase catalytic" evidence="9">
    <location>
        <begin position="163"/>
        <end position="282"/>
    </location>
</feature>
<dbReference type="Proteomes" id="UP000237846">
    <property type="component" value="Unassembled WGS sequence"/>
</dbReference>
<evidence type="ECO:0000256" key="6">
    <source>
        <dbReference type="PROSITE-ProRule" id="PRU01373"/>
    </source>
</evidence>
<keyword evidence="3 6" id="KW-0133">Cell shape</keyword>
<evidence type="ECO:0000256" key="3">
    <source>
        <dbReference type="ARBA" id="ARBA00022960"/>
    </source>
</evidence>
<dbReference type="Gene3D" id="1.10.101.10">
    <property type="entry name" value="PGBD-like superfamily/PGBD"/>
    <property type="match status" value="1"/>
</dbReference>
<gene>
    <name evidence="10" type="ORF">CLV72_10244</name>
</gene>
<dbReference type="InterPro" id="IPR002477">
    <property type="entry name" value="Peptidoglycan-bd-like"/>
</dbReference>
<comment type="pathway">
    <text evidence="1 6">Cell wall biogenesis; peptidoglycan biosynthesis.</text>
</comment>
<keyword evidence="11" id="KW-1185">Reference proteome</keyword>
<dbReference type="InterPro" id="IPR036366">
    <property type="entry name" value="PGBDSf"/>
</dbReference>
<evidence type="ECO:0000256" key="1">
    <source>
        <dbReference type="ARBA" id="ARBA00004752"/>
    </source>
</evidence>
<keyword evidence="10" id="KW-0378">Hydrolase</keyword>
<dbReference type="RefSeq" id="WP_106241683.1">
    <property type="nucleotide sequence ID" value="NZ_PVZC01000002.1"/>
</dbReference>
<dbReference type="SUPFAM" id="SSF47090">
    <property type="entry name" value="PGBD-like"/>
    <property type="match status" value="1"/>
</dbReference>
<dbReference type="Gene3D" id="2.40.440.10">
    <property type="entry name" value="L,D-transpeptidase catalytic domain-like"/>
    <property type="match status" value="1"/>
</dbReference>
<evidence type="ECO:0000256" key="5">
    <source>
        <dbReference type="ARBA" id="ARBA00023316"/>
    </source>
</evidence>
<dbReference type="Pfam" id="PF01471">
    <property type="entry name" value="PG_binding_1"/>
    <property type="match status" value="1"/>
</dbReference>
<evidence type="ECO:0000256" key="2">
    <source>
        <dbReference type="ARBA" id="ARBA00022679"/>
    </source>
</evidence>
<dbReference type="Pfam" id="PF03734">
    <property type="entry name" value="YkuD"/>
    <property type="match status" value="1"/>
</dbReference>
<dbReference type="GO" id="GO:0071972">
    <property type="term" value="F:peptidoglycan L,D-transpeptidase activity"/>
    <property type="evidence" value="ECO:0007669"/>
    <property type="project" value="TreeGrafter"/>
</dbReference>
<dbReference type="CDD" id="cd16913">
    <property type="entry name" value="YkuD_like"/>
    <property type="match status" value="1"/>
</dbReference>
<dbReference type="InterPro" id="IPR038063">
    <property type="entry name" value="Transpep_catalytic_dom"/>
</dbReference>
<comment type="caution">
    <text evidence="10">The sequence shown here is derived from an EMBL/GenBank/DDBJ whole genome shotgun (WGS) entry which is preliminary data.</text>
</comment>
<keyword evidence="2" id="KW-0808">Transferase</keyword>
<dbReference type="UniPathway" id="UPA00219"/>
<proteinExistence type="predicted"/>
<feature type="chain" id="PRO_5039400288" evidence="8">
    <location>
        <begin position="34"/>
        <end position="282"/>
    </location>
</feature>
<evidence type="ECO:0000256" key="7">
    <source>
        <dbReference type="SAM" id="MobiDB-lite"/>
    </source>
</evidence>
<feature type="signal peptide" evidence="8">
    <location>
        <begin position="1"/>
        <end position="33"/>
    </location>
</feature>
<dbReference type="AlphaFoldDB" id="A0A2T0Q989"/>
<evidence type="ECO:0000256" key="8">
    <source>
        <dbReference type="SAM" id="SignalP"/>
    </source>
</evidence>
<protein>
    <submittedName>
        <fullName evidence="10">Peptidoglycan hydrolase-like protein with peptidoglycan-binding domain</fullName>
    </submittedName>
</protein>
<dbReference type="InterPro" id="IPR050979">
    <property type="entry name" value="LD-transpeptidase"/>
</dbReference>
<dbReference type="PANTHER" id="PTHR30582:SF2">
    <property type="entry name" value="L,D-TRANSPEPTIDASE YCIB-RELATED"/>
    <property type="match status" value="1"/>
</dbReference>
<dbReference type="GO" id="GO:0005576">
    <property type="term" value="C:extracellular region"/>
    <property type="evidence" value="ECO:0007669"/>
    <property type="project" value="TreeGrafter"/>
</dbReference>
<dbReference type="GO" id="GO:0016740">
    <property type="term" value="F:transferase activity"/>
    <property type="evidence" value="ECO:0007669"/>
    <property type="project" value="UniProtKB-KW"/>
</dbReference>
<keyword evidence="4 6" id="KW-0573">Peptidoglycan synthesis</keyword>
<feature type="active site" description="Proton donor/acceptor" evidence="6">
    <location>
        <position position="242"/>
    </location>
</feature>
<sequence length="282" mass="29181">MSLRVTGTPARYPVTAAALALTAALATGGCAGAGAVAGAAASSAPSAAESARPSEQPPAESAPAESASPAAGTASAEPSEEPDEPELLRQGDSGAEVERLQQRLMELGYWIDSADGEFGELTTQAVYALQKAAGIDRDGVVGPGTQEALDDGIRPEASTESGRAVEIDLGRQLLLVVNDGEVEQVFNTSTGSGETYESQGSQRVAVTPEGDYEVFRAVDAWDPGPLGELYRPKYFNGGIAVHGYPSVPPYPASHGCARVSLAGMDWLWESGYLDQGARVLVR</sequence>
<dbReference type="EMBL" id="PVZC01000002">
    <property type="protein sequence ID" value="PRY00415.1"/>
    <property type="molecule type" value="Genomic_DNA"/>
</dbReference>
<dbReference type="InterPro" id="IPR036365">
    <property type="entry name" value="PGBD-like_sf"/>
</dbReference>
<dbReference type="InterPro" id="IPR005490">
    <property type="entry name" value="LD_TPept_cat_dom"/>
</dbReference>
<organism evidence="10 11">
    <name type="scientific">Allonocardiopsis opalescens</name>
    <dbReference type="NCBI Taxonomy" id="1144618"/>
    <lineage>
        <taxon>Bacteria</taxon>
        <taxon>Bacillati</taxon>
        <taxon>Actinomycetota</taxon>
        <taxon>Actinomycetes</taxon>
        <taxon>Streptosporangiales</taxon>
        <taxon>Allonocardiopsis</taxon>
    </lineage>
</organism>
<dbReference type="PROSITE" id="PS51257">
    <property type="entry name" value="PROKAR_LIPOPROTEIN"/>
    <property type="match status" value="1"/>
</dbReference>
<evidence type="ECO:0000256" key="4">
    <source>
        <dbReference type="ARBA" id="ARBA00022984"/>
    </source>
</evidence>